<name>A0A9X2A1H4_9FLAO</name>
<keyword evidence="1" id="KW-1133">Transmembrane helix</keyword>
<comment type="caution">
    <text evidence="2">The sequence shown here is derived from an EMBL/GenBank/DDBJ whole genome shotgun (WGS) entry which is preliminary data.</text>
</comment>
<keyword evidence="3" id="KW-1185">Reference proteome</keyword>
<reference evidence="2" key="1">
    <citation type="submission" date="2022-01" db="EMBL/GenBank/DDBJ databases">
        <title>Genome sequencing of Zunongwangia sp. M21534 genome.</title>
        <authorList>
            <person name="Chen Y."/>
            <person name="Dong C."/>
            <person name="Shao Z."/>
        </authorList>
    </citation>
    <scope>NUCLEOTIDE SEQUENCE</scope>
    <source>
        <strain evidence="2">MCCC M21534</strain>
    </source>
</reference>
<evidence type="ECO:0000313" key="2">
    <source>
        <dbReference type="EMBL" id="MCL6220595.1"/>
    </source>
</evidence>
<sequence length="159" mass="18511">MNTKKTVNAFTLVEMVIVLIIASLIVALSFTVLDIVQRNLGNISKQFSVENNRILLQSRLEANFFKYGESYYDRNKEQIVFRNNIDSIIYRLNNDFLIMEDDTVDFKFQKIYFMYHGDSIANGDFDAIGTIQKESAKKIFCYRINDSKAYLDGLESRNK</sequence>
<dbReference type="AlphaFoldDB" id="A0A9X2A1H4"/>
<proteinExistence type="predicted"/>
<dbReference type="Pfam" id="PF07963">
    <property type="entry name" value="N_methyl"/>
    <property type="match status" value="1"/>
</dbReference>
<protein>
    <submittedName>
        <fullName evidence="2">Prepilin-type N-terminal cleavage/methylation domain-containing protein</fullName>
    </submittedName>
</protein>
<dbReference type="EMBL" id="JAKHSK010000046">
    <property type="protein sequence ID" value="MCL6220595.1"/>
    <property type="molecule type" value="Genomic_DNA"/>
</dbReference>
<keyword evidence="1" id="KW-0472">Membrane</keyword>
<evidence type="ECO:0000313" key="3">
    <source>
        <dbReference type="Proteomes" id="UP001139521"/>
    </source>
</evidence>
<dbReference type="Proteomes" id="UP001139521">
    <property type="component" value="Unassembled WGS sequence"/>
</dbReference>
<dbReference type="RefSeq" id="WP_249603288.1">
    <property type="nucleotide sequence ID" value="NZ_JAKHSK010000046.1"/>
</dbReference>
<feature type="transmembrane region" description="Helical" evidence="1">
    <location>
        <begin position="12"/>
        <end position="36"/>
    </location>
</feature>
<evidence type="ECO:0000256" key="1">
    <source>
        <dbReference type="SAM" id="Phobius"/>
    </source>
</evidence>
<dbReference type="InterPro" id="IPR012902">
    <property type="entry name" value="N_methyl_site"/>
</dbReference>
<organism evidence="2 3">
    <name type="scientific">Zunongwangia pacifica</name>
    <dbReference type="NCBI Taxonomy" id="2911062"/>
    <lineage>
        <taxon>Bacteria</taxon>
        <taxon>Pseudomonadati</taxon>
        <taxon>Bacteroidota</taxon>
        <taxon>Flavobacteriia</taxon>
        <taxon>Flavobacteriales</taxon>
        <taxon>Flavobacteriaceae</taxon>
        <taxon>Zunongwangia</taxon>
    </lineage>
</organism>
<dbReference type="NCBIfam" id="TIGR02532">
    <property type="entry name" value="IV_pilin_GFxxxE"/>
    <property type="match status" value="1"/>
</dbReference>
<gene>
    <name evidence="2" type="ORF">L1967_20065</name>
</gene>
<keyword evidence="1" id="KW-0812">Transmembrane</keyword>
<accession>A0A9X2A1H4</accession>